<name>A0A060HHY1_9ARCH</name>
<dbReference type="STRING" id="926571.NVIE_019460"/>
<keyword evidence="2" id="KW-1185">Reference proteome</keyword>
<proteinExistence type="predicted"/>
<dbReference type="EMBL" id="CP007536">
    <property type="protein sequence ID" value="AIC16204.1"/>
    <property type="molecule type" value="Genomic_DNA"/>
</dbReference>
<accession>A0A060HHY1</accession>
<organism evidence="1 2">
    <name type="scientific">Nitrososphaera viennensis EN76</name>
    <dbReference type="NCBI Taxonomy" id="926571"/>
    <lineage>
        <taxon>Archaea</taxon>
        <taxon>Nitrososphaerota</taxon>
        <taxon>Nitrososphaeria</taxon>
        <taxon>Nitrososphaerales</taxon>
        <taxon>Nitrososphaeraceae</taxon>
        <taxon>Nitrososphaera</taxon>
    </lineage>
</organism>
<evidence type="ECO:0000313" key="1">
    <source>
        <dbReference type="EMBL" id="AIC16204.1"/>
    </source>
</evidence>
<dbReference type="KEGG" id="nvn:NVIE_019460"/>
<reference evidence="1 2" key="1">
    <citation type="journal article" date="2014" name="Int. J. Syst. Evol. Microbiol.">
        <title>Nitrososphaera viennensis gen. nov., sp. nov., an aerobic and mesophilic, ammonia-oxidizing archaeon from soil and a member of the archaeal phylum Thaumarchaeota.</title>
        <authorList>
            <person name="Stieglmeier M."/>
            <person name="Klingl A."/>
            <person name="Alves R.J."/>
            <person name="Rittmann S.K."/>
            <person name="Melcher M."/>
            <person name="Leisch N."/>
            <person name="Schleper C."/>
        </authorList>
    </citation>
    <scope>NUCLEOTIDE SEQUENCE [LARGE SCALE GENOMIC DNA]</scope>
    <source>
        <strain evidence="1">EN76</strain>
    </source>
</reference>
<sequence>MHSSNNRRKKLLFSGVAMSFVAAIAAAALMTTPIISEAYNGFPNYANLVSVTKAQEPKLLKSTVYTEAKIPQQPDAFIKSNLVYAYGWVDTNTGKGLAATIHPNFRDSTKNPDHWHMHPVVLGKGTTTSTYCVEAFIDGLSTAEGGVALGEKSMTINVNSSKASVTADEVDTVASMIMLKDAGCPEIPKLIDGEHTIIRLGAIVHDTV</sequence>
<evidence type="ECO:0000313" key="2">
    <source>
        <dbReference type="Proteomes" id="UP000027093"/>
    </source>
</evidence>
<protein>
    <submittedName>
        <fullName evidence="1">Uncharacterized protein</fullName>
    </submittedName>
</protein>
<dbReference type="HOGENOM" id="CLU_1399691_0_0_2"/>
<dbReference type="AlphaFoldDB" id="A0A060HHY1"/>
<dbReference type="Proteomes" id="UP000027093">
    <property type="component" value="Chromosome"/>
</dbReference>
<gene>
    <name evidence="1" type="ORF">NVIE_019460</name>
</gene>
<dbReference type="GeneID" id="74947193"/>
<dbReference type="RefSeq" id="WP_075055025.1">
    <property type="nucleotide sequence ID" value="NZ_CP007536.1"/>
</dbReference>